<protein>
    <recommendedName>
        <fullName evidence="6">Immunoglobulin-blocking virulence protein</fullName>
    </recommendedName>
</protein>
<feature type="signal peptide" evidence="1">
    <location>
        <begin position="1"/>
        <end position="26"/>
    </location>
</feature>
<feature type="domain" description="Mycoplasma immunoglobulin binding protein M2" evidence="3">
    <location>
        <begin position="527"/>
        <end position="686"/>
    </location>
</feature>
<feature type="chain" id="PRO_5019177430" description="Immunoglobulin-blocking virulence protein" evidence="1">
    <location>
        <begin position="27"/>
        <end position="712"/>
    </location>
</feature>
<evidence type="ECO:0000259" key="2">
    <source>
        <dbReference type="Pfam" id="PF26360"/>
    </source>
</evidence>
<dbReference type="NCBIfam" id="TIGR04524">
    <property type="entry name" value="mycoplas_M_dom"/>
    <property type="match status" value="1"/>
</dbReference>
<name>A0A449B2Z7_9BACT</name>
<evidence type="ECO:0000256" key="1">
    <source>
        <dbReference type="SAM" id="SignalP"/>
    </source>
</evidence>
<sequence>MIKAKKQKILLNLSPFTAVGAISAVAAVVVYSSINKNASNQVFISSREINSNLINNAVQTDFVHASNKDNNLKKSEPVKQIKEEVVPPKKEEIKKVEPLPKPIVQPKPVVTPPKPKVAPVVEKPKPVVEPKKVIVETPKPAVVEPPKVLNVSEGAPVDTNALPDLDTKTLSSKPAKGNITSGQKVAIKNAISVLAQIGNNLPREFDEATRKKFIDAIEEYTVAVSGKPANFSKEWYDQYFHLIKNDGKNLEEKLADAKKNGIGDILGFWRTDNIDPSYWFKYQYQQIQKDLDKELDNGMIPIISLNPTEIGGIVWGYADPSKNPVRNRQIANNKKRFFGYTTEYQRSPYDIINNQYEGWKTVYDTTSWTSFGITENEGIKVLKIQPESDFAKEQSKGQPRILVELDAANPKGYGDFLKFLQNVEKDPSKKIDAIVIRNMGKVDKKQKFENILSQLPNSVKKLTLVFSAHDTSSLKGLKNKNIEELELYTSAGGIDGDWGINPNSLKGVKYISFDYEPTNKNAGSIVFDRLRFDTEDNLSTINDGLKMVFDTRKDERVFQGYWGPGSWPLKLDFGNIPSIRSLKGMNLYGKVFKELTLYNASNTFEVDLPTLTQQQWYVLIVKGLERAKLYFKSPTRVDTLYLKGNTIPSSYGRDLYGLIEAGKDLFNTVYVDTQEIANTLNQSQAFRTFHKTAVVKPSSFNPKGGTNDISFD</sequence>
<dbReference type="InterPro" id="IPR030941">
    <property type="entry name" value="Predic_Ig_block"/>
</dbReference>
<dbReference type="RefSeq" id="WP_129725744.1">
    <property type="nucleotide sequence ID" value="NZ_LR215036.1"/>
</dbReference>
<dbReference type="Pfam" id="PF26360">
    <property type="entry name" value="MIB_M1"/>
    <property type="match status" value="1"/>
</dbReference>
<gene>
    <name evidence="4" type="ORF">NCTC10181_00842</name>
</gene>
<dbReference type="AlphaFoldDB" id="A0A449B2Z7"/>
<accession>A0A449B2Z7</accession>
<evidence type="ECO:0008006" key="6">
    <source>
        <dbReference type="Google" id="ProtNLM"/>
    </source>
</evidence>
<keyword evidence="5" id="KW-1185">Reference proteome</keyword>
<feature type="domain" description="IgG-blocking virulence" evidence="2">
    <location>
        <begin position="326"/>
        <end position="520"/>
    </location>
</feature>
<dbReference type="InterPro" id="IPR030942">
    <property type="entry name" value="Mycoplas_M_dom"/>
</dbReference>
<evidence type="ECO:0000259" key="3">
    <source>
        <dbReference type="Pfam" id="PF26364"/>
    </source>
</evidence>
<organism evidence="4 5">
    <name type="scientific">Mycoplasmopsis citelli</name>
    <dbReference type="NCBI Taxonomy" id="171281"/>
    <lineage>
        <taxon>Bacteria</taxon>
        <taxon>Bacillati</taxon>
        <taxon>Mycoplasmatota</taxon>
        <taxon>Mycoplasmoidales</taxon>
        <taxon>Metamycoplasmataceae</taxon>
        <taxon>Mycoplasmopsis</taxon>
    </lineage>
</organism>
<reference evidence="4 5" key="1">
    <citation type="submission" date="2019-01" db="EMBL/GenBank/DDBJ databases">
        <authorList>
            <consortium name="Pathogen Informatics"/>
        </authorList>
    </citation>
    <scope>NUCLEOTIDE SEQUENCE [LARGE SCALE GENOMIC DNA]</scope>
    <source>
        <strain evidence="4 5">NCTC10181</strain>
    </source>
</reference>
<dbReference type="EMBL" id="LR215036">
    <property type="protein sequence ID" value="VEU74968.1"/>
    <property type="molecule type" value="Genomic_DNA"/>
</dbReference>
<dbReference type="OrthoDB" id="400621at2"/>
<dbReference type="Pfam" id="PF26364">
    <property type="entry name" value="MIB_M2"/>
    <property type="match status" value="1"/>
</dbReference>
<keyword evidence="1" id="KW-0732">Signal</keyword>
<dbReference type="Proteomes" id="UP000290985">
    <property type="component" value="Chromosome"/>
</dbReference>
<evidence type="ECO:0000313" key="5">
    <source>
        <dbReference type="Proteomes" id="UP000290985"/>
    </source>
</evidence>
<evidence type="ECO:0000313" key="4">
    <source>
        <dbReference type="EMBL" id="VEU74968.1"/>
    </source>
</evidence>
<dbReference type="KEGG" id="mcit:NCTC10181_00842"/>
<dbReference type="NCBIfam" id="TIGR04526">
    <property type="entry name" value="predic_Ig_block"/>
    <property type="match status" value="1"/>
</dbReference>
<proteinExistence type="predicted"/>
<dbReference type="InterPro" id="IPR058860">
    <property type="entry name" value="MIB_M2"/>
</dbReference>